<dbReference type="eggNOG" id="COG1940">
    <property type="taxonomic scope" value="Bacteria"/>
</dbReference>
<proteinExistence type="predicted"/>
<dbReference type="AlphaFoldDB" id="A0A0M1VUW8"/>
<dbReference type="PANTHER" id="PTHR18964">
    <property type="entry name" value="ROK (REPRESSOR, ORF, KINASE) FAMILY"/>
    <property type="match status" value="1"/>
</dbReference>
<evidence type="ECO:0000313" key="2">
    <source>
        <dbReference type="Proteomes" id="UP000004925"/>
    </source>
</evidence>
<dbReference type="InterPro" id="IPR000600">
    <property type="entry name" value="ROK"/>
</dbReference>
<evidence type="ECO:0000313" key="1">
    <source>
        <dbReference type="EMBL" id="EEO40442.1"/>
    </source>
</evidence>
<name>A0A0M1VUW8_FUSVC</name>
<reference evidence="1 2" key="1">
    <citation type="submission" date="2011-10" db="EMBL/GenBank/DDBJ databases">
        <title>The Genome Sequence of Fusobacterium sp. 4_1_13.</title>
        <authorList>
            <consortium name="The Broad Institute Genome Sequencing Platform"/>
            <person name="Earl A."/>
            <person name="Ward D."/>
            <person name="Feldgarden M."/>
            <person name="Gevers D."/>
            <person name="Strauss J."/>
            <person name="Ambrose C."/>
            <person name="Allen-Vercoe E."/>
            <person name="Young S.K."/>
            <person name="Zeng Q."/>
            <person name="Gargeya S."/>
            <person name="Fitzgerald M."/>
            <person name="Haas B."/>
            <person name="Abouelleil A."/>
            <person name="Alvarado L."/>
            <person name="Arachchi H.M."/>
            <person name="Berlin A."/>
            <person name="Brown A."/>
            <person name="Chapman S.B."/>
            <person name="Chen Z."/>
            <person name="Dunbar C."/>
            <person name="Freedman E."/>
            <person name="Gearin G."/>
            <person name="Goldberg J."/>
            <person name="Griggs A."/>
            <person name="Gujja S."/>
            <person name="Heiman D."/>
            <person name="Howarth C."/>
            <person name="Larson L."/>
            <person name="Lui A."/>
            <person name="MacDonald P.J."/>
            <person name="Montmayeur A."/>
            <person name="Murphy C."/>
            <person name="Neiman D."/>
            <person name="Pearson M."/>
            <person name="Priest M."/>
            <person name="Roberts A."/>
            <person name="Saif S."/>
            <person name="Shea T."/>
            <person name="Shenoy N."/>
            <person name="Sisk P."/>
            <person name="Stolte C."/>
            <person name="Sykes S."/>
            <person name="Wortman J."/>
            <person name="Nusbaum C."/>
            <person name="Birren B."/>
        </authorList>
    </citation>
    <scope>NUCLEOTIDE SEQUENCE [LARGE SCALE GENOMIC DNA]</scope>
    <source>
        <strain evidence="1 2">4_1_13</strain>
    </source>
</reference>
<dbReference type="PROSITE" id="PS01125">
    <property type="entry name" value="ROK"/>
    <property type="match status" value="1"/>
</dbReference>
<dbReference type="SUPFAM" id="SSF53067">
    <property type="entry name" value="Actin-like ATPase domain"/>
    <property type="match status" value="1"/>
</dbReference>
<dbReference type="EMBL" id="ACDE02000019">
    <property type="protein sequence ID" value="EEO40442.1"/>
    <property type="molecule type" value="Genomic_DNA"/>
</dbReference>
<organism evidence="1 2">
    <name type="scientific">Fusobacterium vincentii 4_1_13</name>
    <dbReference type="NCBI Taxonomy" id="469606"/>
    <lineage>
        <taxon>Bacteria</taxon>
        <taxon>Fusobacteriati</taxon>
        <taxon>Fusobacteriota</taxon>
        <taxon>Fusobacteriia</taxon>
        <taxon>Fusobacteriales</taxon>
        <taxon>Fusobacteriaceae</taxon>
        <taxon>Fusobacterium</taxon>
    </lineage>
</organism>
<comment type="caution">
    <text evidence="1">The sequence shown here is derived from an EMBL/GenBank/DDBJ whole genome shotgun (WGS) entry which is preliminary data.</text>
</comment>
<dbReference type="Gene3D" id="3.30.420.40">
    <property type="match status" value="2"/>
</dbReference>
<sequence>MNILAIDIGGTMIKYGLVSSDGKILSTEEIKTEASKGLNNILNKIDNIFKRYKENNPVGIAVSGTGQINGMIGKVIGGNPIIPNWIGTNLVKILEEKYNLPIVLENDVNCVALGEKWVGAGKDLSNFICLTIGTGIGGGIILNNQLFRGENFVAGEFGHILIKKGEFEQFASTTALIRLVKERTGKTLNGKEIFDLEKKEIVEYQEVISEWIENLAEGLSSIIYCFNPANIILGGGVIGQGEPLINRIKNSLFKKIGLQFKEKLNIIQAKLGNNAGMIGASYLLLEKINKR</sequence>
<gene>
    <name evidence="1" type="ORF">FSCG_01155</name>
</gene>
<dbReference type="InterPro" id="IPR049874">
    <property type="entry name" value="ROK_cs"/>
</dbReference>
<dbReference type="RefSeq" id="WP_008803104.1">
    <property type="nucleotide sequence ID" value="NZ_KQ235737.1"/>
</dbReference>
<dbReference type="Pfam" id="PF00480">
    <property type="entry name" value="ROK"/>
    <property type="match status" value="1"/>
</dbReference>
<accession>A0A0M1VUW8</accession>
<evidence type="ECO:0008006" key="3">
    <source>
        <dbReference type="Google" id="ProtNLM"/>
    </source>
</evidence>
<protein>
    <recommendedName>
        <fullName evidence="3">N-acetylmannosamine kinase</fullName>
    </recommendedName>
</protein>
<dbReference type="HOGENOM" id="CLU_036604_0_2_0"/>
<dbReference type="CDD" id="cd24068">
    <property type="entry name" value="ASKHA_NBD_ROK_FnNanK-like"/>
    <property type="match status" value="1"/>
</dbReference>
<dbReference type="InterPro" id="IPR043129">
    <property type="entry name" value="ATPase_NBD"/>
</dbReference>
<dbReference type="Proteomes" id="UP000004925">
    <property type="component" value="Unassembled WGS sequence"/>
</dbReference>
<dbReference type="PANTHER" id="PTHR18964:SF165">
    <property type="entry name" value="BETA-GLUCOSIDE KINASE"/>
    <property type="match status" value="1"/>
</dbReference>